<protein>
    <submittedName>
        <fullName evidence="2">(apollo) hypothetical protein</fullName>
    </submittedName>
</protein>
<dbReference type="EMBL" id="CAJQZP010001411">
    <property type="protein sequence ID" value="CAG5044336.1"/>
    <property type="molecule type" value="Genomic_DNA"/>
</dbReference>
<sequence length="78" mass="8593">MDTLRGSLVAYGKLRAPGAAAAGAAHWAAAARWWRCRTRRPAADGHRRRAQRRAGPHAHRRHRRYCTTSACYPTGDGG</sequence>
<name>A0A8S3XVX6_PARAO</name>
<dbReference type="AlphaFoldDB" id="A0A8S3XVX6"/>
<reference evidence="2" key="1">
    <citation type="submission" date="2021-04" db="EMBL/GenBank/DDBJ databases">
        <authorList>
            <person name="Tunstrom K."/>
        </authorList>
    </citation>
    <scope>NUCLEOTIDE SEQUENCE</scope>
</reference>
<gene>
    <name evidence="2" type="ORF">PAPOLLO_LOCUS22996</name>
</gene>
<keyword evidence="3" id="KW-1185">Reference proteome</keyword>
<evidence type="ECO:0000313" key="3">
    <source>
        <dbReference type="Proteomes" id="UP000691718"/>
    </source>
</evidence>
<comment type="caution">
    <text evidence="2">The sequence shown here is derived from an EMBL/GenBank/DDBJ whole genome shotgun (WGS) entry which is preliminary data.</text>
</comment>
<feature type="region of interest" description="Disordered" evidence="1">
    <location>
        <begin position="41"/>
        <end position="61"/>
    </location>
</feature>
<evidence type="ECO:0000313" key="2">
    <source>
        <dbReference type="EMBL" id="CAG5044336.1"/>
    </source>
</evidence>
<proteinExistence type="predicted"/>
<accession>A0A8S3XVX6</accession>
<dbReference type="Proteomes" id="UP000691718">
    <property type="component" value="Unassembled WGS sequence"/>
</dbReference>
<organism evidence="2 3">
    <name type="scientific">Parnassius apollo</name>
    <name type="common">Apollo butterfly</name>
    <name type="synonym">Papilio apollo</name>
    <dbReference type="NCBI Taxonomy" id="110799"/>
    <lineage>
        <taxon>Eukaryota</taxon>
        <taxon>Metazoa</taxon>
        <taxon>Ecdysozoa</taxon>
        <taxon>Arthropoda</taxon>
        <taxon>Hexapoda</taxon>
        <taxon>Insecta</taxon>
        <taxon>Pterygota</taxon>
        <taxon>Neoptera</taxon>
        <taxon>Endopterygota</taxon>
        <taxon>Lepidoptera</taxon>
        <taxon>Glossata</taxon>
        <taxon>Ditrysia</taxon>
        <taxon>Papilionoidea</taxon>
        <taxon>Papilionidae</taxon>
        <taxon>Parnassiinae</taxon>
        <taxon>Parnassini</taxon>
        <taxon>Parnassius</taxon>
        <taxon>Parnassius</taxon>
    </lineage>
</organism>
<evidence type="ECO:0000256" key="1">
    <source>
        <dbReference type="SAM" id="MobiDB-lite"/>
    </source>
</evidence>